<dbReference type="Proteomes" id="UP000485058">
    <property type="component" value="Unassembled WGS sequence"/>
</dbReference>
<evidence type="ECO:0000313" key="1">
    <source>
        <dbReference type="EMBL" id="GFH25843.1"/>
    </source>
</evidence>
<organism evidence="1 2">
    <name type="scientific">Haematococcus lacustris</name>
    <name type="common">Green alga</name>
    <name type="synonym">Haematococcus pluvialis</name>
    <dbReference type="NCBI Taxonomy" id="44745"/>
    <lineage>
        <taxon>Eukaryota</taxon>
        <taxon>Viridiplantae</taxon>
        <taxon>Chlorophyta</taxon>
        <taxon>core chlorophytes</taxon>
        <taxon>Chlorophyceae</taxon>
        <taxon>CS clade</taxon>
        <taxon>Chlamydomonadales</taxon>
        <taxon>Haematococcaceae</taxon>
        <taxon>Haematococcus</taxon>
    </lineage>
</organism>
<name>A0A699ZT41_HAELA</name>
<keyword evidence="2" id="KW-1185">Reference proteome</keyword>
<gene>
    <name evidence="1" type="ORF">HaLaN_23875</name>
</gene>
<proteinExistence type="predicted"/>
<sequence>MGFNVAESCNCFLDVMGWTFEKLWLARPLEQYPETEDDMARFMSETGVLATLGVPDRPPRNAAEVHRQLAPRILPGTASSKDGRGRLTRLVAQDVVKYAAMCIAAPDTTPAALA</sequence>
<protein>
    <submittedName>
        <fullName evidence="1">JmjC domain-containing protein</fullName>
    </submittedName>
</protein>
<feature type="non-terminal residue" evidence="1">
    <location>
        <position position="1"/>
    </location>
</feature>
<evidence type="ECO:0000313" key="2">
    <source>
        <dbReference type="Proteomes" id="UP000485058"/>
    </source>
</evidence>
<reference evidence="1 2" key="1">
    <citation type="submission" date="2020-02" db="EMBL/GenBank/DDBJ databases">
        <title>Draft genome sequence of Haematococcus lacustris strain NIES-144.</title>
        <authorList>
            <person name="Morimoto D."/>
            <person name="Nakagawa S."/>
            <person name="Yoshida T."/>
            <person name="Sawayama S."/>
        </authorList>
    </citation>
    <scope>NUCLEOTIDE SEQUENCE [LARGE SCALE GENOMIC DNA]</scope>
    <source>
        <strain evidence="1 2">NIES-144</strain>
    </source>
</reference>
<dbReference type="EMBL" id="BLLF01002934">
    <property type="protein sequence ID" value="GFH25843.1"/>
    <property type="molecule type" value="Genomic_DNA"/>
</dbReference>
<comment type="caution">
    <text evidence="1">The sequence shown here is derived from an EMBL/GenBank/DDBJ whole genome shotgun (WGS) entry which is preliminary data.</text>
</comment>
<dbReference type="AlphaFoldDB" id="A0A699ZT41"/>
<accession>A0A699ZT41</accession>